<dbReference type="Pfam" id="PF04993">
    <property type="entry name" value="TfoX_N"/>
    <property type="match status" value="1"/>
</dbReference>
<evidence type="ECO:0000259" key="1">
    <source>
        <dbReference type="Pfam" id="PF04993"/>
    </source>
</evidence>
<reference evidence="2 3" key="1">
    <citation type="submission" date="2015-09" db="EMBL/GenBank/DDBJ databases">
        <title>Draft genome sequence of Kouleothrix aurantiaca JCM 19913.</title>
        <authorList>
            <person name="Hemp J."/>
        </authorList>
    </citation>
    <scope>NUCLEOTIDE SEQUENCE [LARGE SCALE GENOMIC DNA]</scope>
    <source>
        <strain evidence="2 3">COM-B</strain>
    </source>
</reference>
<dbReference type="InterPro" id="IPR007076">
    <property type="entry name" value="TfoX_N"/>
</dbReference>
<evidence type="ECO:0000313" key="3">
    <source>
        <dbReference type="Proteomes" id="UP000050509"/>
    </source>
</evidence>
<accession>A0A0P9DFF8</accession>
<dbReference type="SUPFAM" id="SSF159894">
    <property type="entry name" value="YgaC/TfoX-N like"/>
    <property type="match status" value="1"/>
</dbReference>
<organism evidence="2 3">
    <name type="scientific">Kouleothrix aurantiaca</name>
    <dbReference type="NCBI Taxonomy" id="186479"/>
    <lineage>
        <taxon>Bacteria</taxon>
        <taxon>Bacillati</taxon>
        <taxon>Chloroflexota</taxon>
        <taxon>Chloroflexia</taxon>
        <taxon>Chloroflexales</taxon>
        <taxon>Roseiflexineae</taxon>
        <taxon>Roseiflexaceae</taxon>
        <taxon>Kouleothrix</taxon>
    </lineage>
</organism>
<dbReference type="EMBL" id="LJCR01002414">
    <property type="protein sequence ID" value="KPV48761.1"/>
    <property type="molecule type" value="Genomic_DNA"/>
</dbReference>
<comment type="caution">
    <text evidence="2">The sequence shown here is derived from an EMBL/GenBank/DDBJ whole genome shotgun (WGS) entry which is preliminary data.</text>
</comment>
<evidence type="ECO:0000313" key="2">
    <source>
        <dbReference type="EMBL" id="KPV48761.1"/>
    </source>
</evidence>
<keyword evidence="3" id="KW-1185">Reference proteome</keyword>
<feature type="domain" description="TfoX N-terminal" evidence="1">
    <location>
        <begin position="32"/>
        <end position="103"/>
    </location>
</feature>
<name>A0A0P9DFF8_9CHLR</name>
<protein>
    <recommendedName>
        <fullName evidence="1">TfoX N-terminal domain-containing protein</fullName>
    </recommendedName>
</protein>
<dbReference type="Proteomes" id="UP000050509">
    <property type="component" value="Unassembled WGS sequence"/>
</dbReference>
<dbReference type="Gene3D" id="3.30.1460.30">
    <property type="entry name" value="YgaC/TfoX-N like chaperone"/>
    <property type="match status" value="1"/>
</dbReference>
<dbReference type="AlphaFoldDB" id="A0A0P9DFF8"/>
<gene>
    <name evidence="2" type="ORF">SE17_36320</name>
</gene>
<sequence>MSETEAETPAARYAALVGAFGGREGVALGAGKKRGFGSDALAVHGKIFAMLVSGALVFKLPRQRVAELVASGAGTPFTVGTDKVMREWVALAPAADVDVQALAEEALAFVGKAR</sequence>
<proteinExistence type="predicted"/>